<dbReference type="Proteomes" id="UP000593735">
    <property type="component" value="Chromosome"/>
</dbReference>
<dbReference type="KEGG" id="tio:INP52_09020"/>
<organism evidence="1 2">
    <name type="scientific">Thermophilibacter immobilis</name>
    <dbReference type="NCBI Taxonomy" id="2779519"/>
    <lineage>
        <taxon>Bacteria</taxon>
        <taxon>Bacillati</taxon>
        <taxon>Actinomycetota</taxon>
        <taxon>Coriobacteriia</taxon>
        <taxon>Coriobacteriales</taxon>
        <taxon>Atopobiaceae</taxon>
        <taxon>Thermophilibacter</taxon>
    </lineage>
</organism>
<dbReference type="EMBL" id="CP063767">
    <property type="protein sequence ID" value="QOY60521.1"/>
    <property type="molecule type" value="Genomic_DNA"/>
</dbReference>
<name>A0A7S7M8B4_9ACTN</name>
<protein>
    <recommendedName>
        <fullName evidence="3">Tetratricopeptide repeat protein</fullName>
    </recommendedName>
</protein>
<evidence type="ECO:0000313" key="2">
    <source>
        <dbReference type="Proteomes" id="UP000593735"/>
    </source>
</evidence>
<dbReference type="RefSeq" id="WP_194371063.1">
    <property type="nucleotide sequence ID" value="NZ_CP063767.1"/>
</dbReference>
<proteinExistence type="predicted"/>
<dbReference type="AlphaFoldDB" id="A0A7S7M8B4"/>
<gene>
    <name evidence="1" type="ORF">INP52_09020</name>
</gene>
<reference evidence="1 2" key="1">
    <citation type="submission" date="2020-10" db="EMBL/GenBank/DDBJ databases">
        <title>Olsenella immobilis sp.nov., isolated from the mud in a fermentation cellar used for the production of Chinese strong-flavoured liquor.</title>
        <authorList>
            <person name="Lu L."/>
        </authorList>
    </citation>
    <scope>NUCLEOTIDE SEQUENCE [LARGE SCALE GENOMIC DNA]</scope>
    <source>
        <strain evidence="1 2">LZLJ-2</strain>
    </source>
</reference>
<evidence type="ECO:0008006" key="3">
    <source>
        <dbReference type="Google" id="ProtNLM"/>
    </source>
</evidence>
<evidence type="ECO:0000313" key="1">
    <source>
        <dbReference type="EMBL" id="QOY60521.1"/>
    </source>
</evidence>
<accession>A0A7S7M8B4</accession>
<keyword evidence="2" id="KW-1185">Reference proteome</keyword>
<sequence length="205" mass="23426">MNIPLLVTILLALLFISVDAWKARKRKKQTNEALSELTKALLKKDFATYESLIDKNENLGLFPRFNASYMRLEGAIAKDDERRASKILREMNVSSLVERQRAAAANLAFSYYMNRDDYPTAKTWLEVIEALKGSDALKTRSAWLYDAYAEHGDAHLDEVLAAMEKATGPERGYYENIAAQIYRNRGEAEKAEGYDRAAREHLQQR</sequence>